<evidence type="ECO:0000313" key="14">
    <source>
        <dbReference type="Proteomes" id="UP000077051"/>
    </source>
</evidence>
<dbReference type="PROSITE" id="PS50005">
    <property type="entry name" value="TPR"/>
    <property type="match status" value="5"/>
</dbReference>
<keyword evidence="3" id="KW-0677">Repeat</keyword>
<feature type="repeat" description="TPR" evidence="10">
    <location>
        <begin position="345"/>
        <end position="378"/>
    </location>
</feature>
<proteinExistence type="inferred from homology"/>
<reference evidence="13 14" key="1">
    <citation type="submission" date="2015-06" db="EMBL/GenBank/DDBJ databases">
        <title>Expansion of signal transduction pathways in fungi by whole-genome duplication.</title>
        <authorList>
            <consortium name="DOE Joint Genome Institute"/>
            <person name="Corrochano L.M."/>
            <person name="Kuo A."/>
            <person name="Marcet-Houben M."/>
            <person name="Polaino S."/>
            <person name="Salamov A."/>
            <person name="Villalobos J.M."/>
            <person name="Alvarez M.I."/>
            <person name="Avalos J."/>
            <person name="Benito E.P."/>
            <person name="Benoit I."/>
            <person name="Burger G."/>
            <person name="Camino L.P."/>
            <person name="Canovas D."/>
            <person name="Cerda-Olmedo E."/>
            <person name="Cheng J.-F."/>
            <person name="Dominguez A."/>
            <person name="Elias M."/>
            <person name="Eslava A.P."/>
            <person name="Glaser F."/>
            <person name="Grimwood J."/>
            <person name="Gutierrez G."/>
            <person name="Heitman J."/>
            <person name="Henrissat B."/>
            <person name="Iturriaga E.A."/>
            <person name="Lang B.F."/>
            <person name="Lavin J.L."/>
            <person name="Lee S."/>
            <person name="Li W."/>
            <person name="Lindquist E."/>
            <person name="Lopez-Garcia S."/>
            <person name="Luque E.M."/>
            <person name="Marcos A.T."/>
            <person name="Martin J."/>
            <person name="Mccluskey K."/>
            <person name="Medina H.R."/>
            <person name="Miralles-Duran A."/>
            <person name="Miyazaki A."/>
            <person name="Munoz-Torres E."/>
            <person name="Oguiza J.A."/>
            <person name="Ohm R."/>
            <person name="Olmedo M."/>
            <person name="Orejas M."/>
            <person name="Ortiz-Castellanos L."/>
            <person name="Pisabarro A.G."/>
            <person name="Rodriguez-Romero J."/>
            <person name="Ruiz-Herrera J."/>
            <person name="Ruiz-Vazquez R."/>
            <person name="Sanz C."/>
            <person name="Schackwitz W."/>
            <person name="Schmutz J."/>
            <person name="Shahriari M."/>
            <person name="Shelest E."/>
            <person name="Silva-Franco F."/>
            <person name="Soanes D."/>
            <person name="Syed K."/>
            <person name="Tagua V.G."/>
            <person name="Talbot N.J."/>
            <person name="Thon M."/>
            <person name="De Vries R.P."/>
            <person name="Wiebenga A."/>
            <person name="Yadav J.S."/>
            <person name="Braun E.L."/>
            <person name="Baker S."/>
            <person name="Garre V."/>
            <person name="Horwitz B."/>
            <person name="Torres-Martinez S."/>
            <person name="Idnurm A."/>
            <person name="Herrera-Estrella A."/>
            <person name="Gabaldon T."/>
            <person name="Grigoriev I.V."/>
        </authorList>
    </citation>
    <scope>NUCLEOTIDE SEQUENCE [LARGE SCALE GENOMIC DNA]</scope>
    <source>
        <strain evidence="13 14">CBS 277.49</strain>
    </source>
</reference>
<evidence type="ECO:0000256" key="7">
    <source>
        <dbReference type="ARBA" id="ARBA00023128"/>
    </source>
</evidence>
<dbReference type="Proteomes" id="UP000077051">
    <property type="component" value="Unassembled WGS sequence"/>
</dbReference>
<sequence length="618" mass="67824">MAPVQSTEKASSVTLDKIKKSFEDKDWKFYCAVAAGLTLAGAGAYYLTSGSSKKGKKKPQSKREVEKETISTTSSGKAPVTPATAATPVEEAATTTTTTTTTETTTTTTTPDYATLSEAEIAALTDEQRAEAAQSLKTKGNAKFSGKSYEEAAELYTLALKYKADPIFFSNRAACYANLGFNDRVIEDCNEALRLDPVYVKALNRRAHALEKKGDLENALYDFTCVCILDAFKNDAASKAMERVLKLVSENRAKEIMKTKKPRLPSPTFVSAYLDSFRPGKTHTLVASCGSDINIVQDLASIPDEESGDAYYAKAYRAIAEKDYSGALEACEKAVELGCSKAYQAYALNLMGTFAFLKGNTAEALTWFNKAIEADPKYVQSYIKRSSIYMEQGDVETTFKQFEDAVAINPSDPDIYYHRGQVNYISGNYDAAAKDYSESIKLDDSFVYAHIQLGVVQYKLGSISSSMSTFNNTLKKFANSTDVHNYYGELLVDQQKLPEAIEMFGKAMTLDPKNPLPYINKAMLMYQVMGNIEEATQLCQSALEVDPACDAAVASLAQILLEQGKPEEALKYYEMAIDLARTEAELEHAISYVEATKTQTRFANDFPDAAAKLKALRG</sequence>
<feature type="repeat" description="TPR" evidence="10">
    <location>
        <begin position="481"/>
        <end position="514"/>
    </location>
</feature>
<evidence type="ECO:0000256" key="4">
    <source>
        <dbReference type="ARBA" id="ARBA00022787"/>
    </source>
</evidence>
<comment type="similarity">
    <text evidence="9">Belongs to the Tom70 family.</text>
</comment>
<dbReference type="GO" id="GO:0005741">
    <property type="term" value="C:mitochondrial outer membrane"/>
    <property type="evidence" value="ECO:0007669"/>
    <property type="project" value="UniProtKB-SubCell"/>
</dbReference>
<dbReference type="SUPFAM" id="SSF48452">
    <property type="entry name" value="TPR-like"/>
    <property type="match status" value="2"/>
</dbReference>
<keyword evidence="7" id="KW-0496">Mitochondrion</keyword>
<keyword evidence="14" id="KW-1185">Reference proteome</keyword>
<evidence type="ECO:0000256" key="6">
    <source>
        <dbReference type="ARBA" id="ARBA00022989"/>
    </source>
</evidence>
<dbReference type="PANTHER" id="PTHR46208">
    <property type="entry name" value="MITOCHONDRIAL IMPORT RECEPTOR SUBUNIT TOM70"/>
    <property type="match status" value="1"/>
</dbReference>
<accession>A0A168N813</accession>
<dbReference type="GO" id="GO:0030150">
    <property type="term" value="P:protein import into mitochondrial matrix"/>
    <property type="evidence" value="ECO:0007669"/>
    <property type="project" value="TreeGrafter"/>
</dbReference>
<comment type="caution">
    <text evidence="13">The sequence shown here is derived from an EMBL/GenBank/DDBJ whole genome shotgun (WGS) entry which is preliminary data.</text>
</comment>
<dbReference type="AlphaFoldDB" id="A0A168N813"/>
<keyword evidence="2 12" id="KW-0812">Transmembrane</keyword>
<feature type="repeat" description="TPR" evidence="10">
    <location>
        <begin position="550"/>
        <end position="583"/>
    </location>
</feature>
<keyword evidence="4" id="KW-1000">Mitochondrion outer membrane</keyword>
<dbReference type="GO" id="GO:0045039">
    <property type="term" value="P:protein insertion into mitochondrial inner membrane"/>
    <property type="evidence" value="ECO:0007669"/>
    <property type="project" value="TreeGrafter"/>
</dbReference>
<evidence type="ECO:0000256" key="10">
    <source>
        <dbReference type="PROSITE-ProRule" id="PRU00339"/>
    </source>
</evidence>
<dbReference type="Gene3D" id="1.25.40.10">
    <property type="entry name" value="Tetratricopeptide repeat domain"/>
    <property type="match status" value="2"/>
</dbReference>
<evidence type="ECO:0000256" key="2">
    <source>
        <dbReference type="ARBA" id="ARBA00022692"/>
    </source>
</evidence>
<name>A0A168N813_MUCCL</name>
<evidence type="ECO:0000256" key="12">
    <source>
        <dbReference type="SAM" id="Phobius"/>
    </source>
</evidence>
<keyword evidence="5 10" id="KW-0802">TPR repeat</keyword>
<organism evidence="13 14">
    <name type="scientific">Mucor lusitanicus CBS 277.49</name>
    <dbReference type="NCBI Taxonomy" id="747725"/>
    <lineage>
        <taxon>Eukaryota</taxon>
        <taxon>Fungi</taxon>
        <taxon>Fungi incertae sedis</taxon>
        <taxon>Mucoromycota</taxon>
        <taxon>Mucoromycotina</taxon>
        <taxon>Mucoromycetes</taxon>
        <taxon>Mucorales</taxon>
        <taxon>Mucorineae</taxon>
        <taxon>Mucoraceae</taxon>
        <taxon>Mucor</taxon>
    </lineage>
</organism>
<dbReference type="GO" id="GO:0008320">
    <property type="term" value="F:protein transmembrane transporter activity"/>
    <property type="evidence" value="ECO:0007669"/>
    <property type="project" value="TreeGrafter"/>
</dbReference>
<dbReference type="Pfam" id="PF13414">
    <property type="entry name" value="TPR_11"/>
    <property type="match status" value="1"/>
</dbReference>
<gene>
    <name evidence="13" type="ORF">MUCCIDRAFT_151858</name>
</gene>
<dbReference type="Pfam" id="PF13432">
    <property type="entry name" value="TPR_16"/>
    <property type="match status" value="1"/>
</dbReference>
<dbReference type="SMART" id="SM00028">
    <property type="entry name" value="TPR"/>
    <property type="match status" value="11"/>
</dbReference>
<dbReference type="VEuPathDB" id="FungiDB:MUCCIDRAFT_151858"/>
<feature type="repeat" description="TPR" evidence="10">
    <location>
        <begin position="379"/>
        <end position="412"/>
    </location>
</feature>
<comment type="subcellular location">
    <subcellularLocation>
        <location evidence="1">Mitochondrion outer membrane</location>
        <topology evidence="1">Single-pass membrane protein</topology>
    </subcellularLocation>
</comment>
<evidence type="ECO:0000313" key="13">
    <source>
        <dbReference type="EMBL" id="OAD05921.1"/>
    </source>
</evidence>
<feature type="compositionally biased region" description="Low complexity" evidence="11">
    <location>
        <begin position="78"/>
        <end position="109"/>
    </location>
</feature>
<dbReference type="EMBL" id="AMYB01000002">
    <property type="protein sequence ID" value="OAD05921.1"/>
    <property type="molecule type" value="Genomic_DNA"/>
</dbReference>
<feature type="repeat" description="TPR" evidence="10">
    <location>
        <begin position="413"/>
        <end position="446"/>
    </location>
</feature>
<protein>
    <submittedName>
        <fullName evidence="13">Uncharacterized protein</fullName>
    </submittedName>
</protein>
<dbReference type="PANTHER" id="PTHR46208:SF1">
    <property type="entry name" value="MITOCHONDRIAL IMPORT RECEPTOR SUBUNIT TOM70"/>
    <property type="match status" value="1"/>
</dbReference>
<evidence type="ECO:0000256" key="3">
    <source>
        <dbReference type="ARBA" id="ARBA00022737"/>
    </source>
</evidence>
<dbReference type="STRING" id="747725.A0A168N813"/>
<evidence type="ECO:0000256" key="11">
    <source>
        <dbReference type="SAM" id="MobiDB-lite"/>
    </source>
</evidence>
<dbReference type="GO" id="GO:0030943">
    <property type="term" value="F:mitochondrion targeting sequence binding"/>
    <property type="evidence" value="ECO:0007669"/>
    <property type="project" value="TreeGrafter"/>
</dbReference>
<evidence type="ECO:0000256" key="9">
    <source>
        <dbReference type="ARBA" id="ARBA00038030"/>
    </source>
</evidence>
<dbReference type="OrthoDB" id="2942533at2759"/>
<keyword evidence="8 12" id="KW-0472">Membrane</keyword>
<dbReference type="InterPro" id="IPR019734">
    <property type="entry name" value="TPR_rpt"/>
</dbReference>
<evidence type="ECO:0000256" key="5">
    <source>
        <dbReference type="ARBA" id="ARBA00022803"/>
    </source>
</evidence>
<evidence type="ECO:0000256" key="1">
    <source>
        <dbReference type="ARBA" id="ARBA00004572"/>
    </source>
</evidence>
<evidence type="ECO:0000256" key="8">
    <source>
        <dbReference type="ARBA" id="ARBA00023136"/>
    </source>
</evidence>
<dbReference type="Pfam" id="PF14559">
    <property type="entry name" value="TPR_19"/>
    <property type="match status" value="1"/>
</dbReference>
<feature type="transmembrane region" description="Helical" evidence="12">
    <location>
        <begin position="27"/>
        <end position="48"/>
    </location>
</feature>
<feature type="region of interest" description="Disordered" evidence="11">
    <location>
        <begin position="49"/>
        <end position="109"/>
    </location>
</feature>
<dbReference type="InterPro" id="IPR011990">
    <property type="entry name" value="TPR-like_helical_dom_sf"/>
</dbReference>
<keyword evidence="6 12" id="KW-1133">Transmembrane helix</keyword>